<accession>A0A640KEF6</accession>
<sequence>MIALLAPAAASLHTPAQEGPGYGLNLLKPLALRSTTPSPTARTETVTAATETHRVQSFHSEHDLDARFLRRVDLIHVRNAVLVTNQHKSPWHHWVEASLHGSRKLFKVLMKILGRLSVQATSGEVQDRDGMRLVVSSQQATENLKEALWPHPWVVAEAEYRQGRKQRHFRTPPSDRHVSRRRLQRGAAGDGKRLLGGDAVHGIAVHWKQVRKQSSHRVLIEVHVVEVELPQQRQDRLLFVRRRHRGEHRAEAIVSKIVAIQPQRGNPPQLLELKRSKQAAQHVRRRRLHIATAEVQLYCARVVLVLNGKPSLHILQLHSMVAVLGNTLVAQLFMPPRPRARLHFSTLRWRHVKQLRGARRRAYRGQIHVIHNRAQLCQARQICILLVGVHLCAASASPLTR</sequence>
<dbReference type="AlphaFoldDB" id="A0A640KEF6"/>
<keyword evidence="3" id="KW-1185">Reference proteome</keyword>
<dbReference type="VEuPathDB" id="TriTrypDB:LtaPh_2003131"/>
<dbReference type="EMBL" id="BLBS01000025">
    <property type="protein sequence ID" value="GET88090.1"/>
    <property type="molecule type" value="Genomic_DNA"/>
</dbReference>
<proteinExistence type="predicted"/>
<comment type="caution">
    <text evidence="2">The sequence shown here is derived from an EMBL/GenBank/DDBJ whole genome shotgun (WGS) entry which is preliminary data.</text>
</comment>
<gene>
    <name evidence="2" type="ORF">LtaPh_2003131</name>
</gene>
<feature type="region of interest" description="Disordered" evidence="1">
    <location>
        <begin position="164"/>
        <end position="191"/>
    </location>
</feature>
<reference evidence="2" key="1">
    <citation type="submission" date="2019-11" db="EMBL/GenBank/DDBJ databases">
        <title>Leishmania tarentolae CDS.</title>
        <authorList>
            <person name="Goto Y."/>
            <person name="Yamagishi J."/>
        </authorList>
    </citation>
    <scope>NUCLEOTIDE SEQUENCE [LARGE SCALE GENOMIC DNA]</scope>
    <source>
        <strain evidence="2">Parrot Tar II</strain>
    </source>
</reference>
<protein>
    <submittedName>
        <fullName evidence="2">Uncharacterized protein</fullName>
    </submittedName>
</protein>
<dbReference type="Proteomes" id="UP000419144">
    <property type="component" value="Unassembled WGS sequence"/>
</dbReference>
<evidence type="ECO:0000313" key="3">
    <source>
        <dbReference type="Proteomes" id="UP000419144"/>
    </source>
</evidence>
<name>A0A640KEF6_LEITA</name>
<organism evidence="2 3">
    <name type="scientific">Leishmania tarentolae</name>
    <name type="common">Sauroleishmania tarentolae</name>
    <dbReference type="NCBI Taxonomy" id="5689"/>
    <lineage>
        <taxon>Eukaryota</taxon>
        <taxon>Discoba</taxon>
        <taxon>Euglenozoa</taxon>
        <taxon>Kinetoplastea</taxon>
        <taxon>Metakinetoplastina</taxon>
        <taxon>Trypanosomatida</taxon>
        <taxon>Trypanosomatidae</taxon>
        <taxon>Leishmaniinae</taxon>
        <taxon>Leishmania</taxon>
        <taxon>lizard Leishmania</taxon>
    </lineage>
</organism>
<evidence type="ECO:0000256" key="1">
    <source>
        <dbReference type="SAM" id="MobiDB-lite"/>
    </source>
</evidence>
<evidence type="ECO:0000313" key="2">
    <source>
        <dbReference type="EMBL" id="GET88090.1"/>
    </source>
</evidence>